<dbReference type="Gene3D" id="1.20.1740.10">
    <property type="entry name" value="Amino acid/polyamine transporter I"/>
    <property type="match status" value="1"/>
</dbReference>
<dbReference type="GO" id="GO:0015179">
    <property type="term" value="F:L-amino acid transmembrane transporter activity"/>
    <property type="evidence" value="ECO:0007669"/>
    <property type="project" value="TreeGrafter"/>
</dbReference>
<feature type="transmembrane region" description="Helical" evidence="5">
    <location>
        <begin position="83"/>
        <end position="104"/>
    </location>
</feature>
<dbReference type="PANTHER" id="PTHR11785:SF382">
    <property type="entry name" value="LOW-AFFINITY METHIONINE PERMEASE"/>
    <property type="match status" value="1"/>
</dbReference>
<dbReference type="EMBL" id="LT635764">
    <property type="protein sequence ID" value="SGZ49898.1"/>
    <property type="molecule type" value="Genomic_DNA"/>
</dbReference>
<dbReference type="InterPro" id="IPR050598">
    <property type="entry name" value="AminoAcid_Transporter"/>
</dbReference>
<keyword evidence="2 5" id="KW-0812">Transmembrane</keyword>
<evidence type="ECO:0000256" key="2">
    <source>
        <dbReference type="ARBA" id="ARBA00022692"/>
    </source>
</evidence>
<evidence type="ECO:0000313" key="6">
    <source>
        <dbReference type="EMBL" id="SGZ49898.1"/>
    </source>
</evidence>
<name>A0A1L0BI16_9ASCO</name>
<feature type="transmembrane region" description="Helical" evidence="5">
    <location>
        <begin position="173"/>
        <end position="192"/>
    </location>
</feature>
<dbReference type="PANTHER" id="PTHR11785">
    <property type="entry name" value="AMINO ACID TRANSPORTER"/>
    <property type="match status" value="1"/>
</dbReference>
<dbReference type="GO" id="GO:0016020">
    <property type="term" value="C:membrane"/>
    <property type="evidence" value="ECO:0007669"/>
    <property type="project" value="UniProtKB-SubCell"/>
</dbReference>
<dbReference type="Proteomes" id="UP000182259">
    <property type="component" value="Chromosome I"/>
</dbReference>
<feature type="transmembrane region" description="Helical" evidence="5">
    <location>
        <begin position="333"/>
        <end position="353"/>
    </location>
</feature>
<keyword evidence="4 5" id="KW-0472">Membrane</keyword>
<protein>
    <submittedName>
        <fullName evidence="6">CIC11C00000006038</fullName>
    </submittedName>
</protein>
<keyword evidence="3 5" id="KW-1133">Transmembrane helix</keyword>
<feature type="transmembrane region" description="Helical" evidence="5">
    <location>
        <begin position="128"/>
        <end position="152"/>
    </location>
</feature>
<comment type="subcellular location">
    <subcellularLocation>
        <location evidence="1">Membrane</location>
        <topology evidence="1">Multi-pass membrane protein</topology>
    </subcellularLocation>
</comment>
<dbReference type="AlphaFoldDB" id="A0A1L0BI16"/>
<evidence type="ECO:0000256" key="1">
    <source>
        <dbReference type="ARBA" id="ARBA00004141"/>
    </source>
</evidence>
<organism evidence="6 7">
    <name type="scientific">Sungouiella intermedia</name>
    <dbReference type="NCBI Taxonomy" id="45354"/>
    <lineage>
        <taxon>Eukaryota</taxon>
        <taxon>Fungi</taxon>
        <taxon>Dikarya</taxon>
        <taxon>Ascomycota</taxon>
        <taxon>Saccharomycotina</taxon>
        <taxon>Pichiomycetes</taxon>
        <taxon>Metschnikowiaceae</taxon>
        <taxon>Sungouiella</taxon>
    </lineage>
</organism>
<feature type="transmembrane region" description="Helical" evidence="5">
    <location>
        <begin position="414"/>
        <end position="431"/>
    </location>
</feature>
<evidence type="ECO:0000313" key="7">
    <source>
        <dbReference type="Proteomes" id="UP000182259"/>
    </source>
</evidence>
<feature type="transmembrane region" description="Helical" evidence="5">
    <location>
        <begin position="443"/>
        <end position="464"/>
    </location>
</feature>
<dbReference type="InterPro" id="IPR002293">
    <property type="entry name" value="AA/rel_permease1"/>
</dbReference>
<dbReference type="PIRSF" id="PIRSF006060">
    <property type="entry name" value="AA_transporter"/>
    <property type="match status" value="1"/>
</dbReference>
<feature type="transmembrane region" description="Helical" evidence="5">
    <location>
        <begin position="49"/>
        <end position="71"/>
    </location>
</feature>
<dbReference type="Pfam" id="PF13520">
    <property type="entry name" value="AA_permease_2"/>
    <property type="match status" value="1"/>
</dbReference>
<proteinExistence type="predicted"/>
<evidence type="ECO:0000256" key="3">
    <source>
        <dbReference type="ARBA" id="ARBA00022989"/>
    </source>
</evidence>
<accession>A0A1L0BI16</accession>
<feature type="transmembrane region" description="Helical" evidence="5">
    <location>
        <begin position="476"/>
        <end position="504"/>
    </location>
</feature>
<reference evidence="6 7" key="1">
    <citation type="submission" date="2016-10" db="EMBL/GenBank/DDBJ databases">
        <authorList>
            <person name="de Groot N.N."/>
        </authorList>
    </citation>
    <scope>NUCLEOTIDE SEQUENCE [LARGE SCALE GENOMIC DNA]</scope>
    <source>
        <strain evidence="6 7">PYCC 4715</strain>
    </source>
</reference>
<sequence length="533" mass="59087">MSYKKILDTVSIHSASELDLTHSSSNILPNPGQITYLQEPEDAPQGRHLGLFSSIILFVSRILGSGFLANASGMYIECGQSPFFFILSWIVAALLAYSGLYVFLELGSLIPRSGGTKVFLEYIYDRPYMFVSVVFSLYSIMFGFTLLNLFVFGEYFLHALGIEPTEFRTRATGLIFLYITCAIHGLSVHHGVKVQNFVGALKLLLALVIVVTCSYAIIFPSSITHIENNMPMETFFPVKTSITVTSFSNAVIRGTFAYGGWNSIHTVTNEIKDPVRTLKIAGPVSLTIITVTYVTINLAYLVVIPGEDIVNGGQLVGSLLFERMFGYHIGRQLLTMSAALCAGGNVFVVIYTISRVSQEVFREGYLPFSLFMASNWPTDAPLPTLLLSCALSTLVIVACPDGDVYSYVVSLESYPQQIFIGLCGIGIFVIHKRHPNISAPIRSPLVGTLMVIIISFYLVITPLIGKNPNPPGMESWIPYTYLGLFCLFLCMLYWACMFVVGPYFGGYDLVSEEMQHDDGLKYKVWQKVHVPRF</sequence>
<evidence type="ECO:0000256" key="4">
    <source>
        <dbReference type="ARBA" id="ARBA00023136"/>
    </source>
</evidence>
<feature type="transmembrane region" description="Helical" evidence="5">
    <location>
        <begin position="204"/>
        <end position="223"/>
    </location>
</feature>
<gene>
    <name evidence="6" type="ORF">SAMEA4029009_CIC11G00000006038</name>
</gene>
<evidence type="ECO:0000256" key="5">
    <source>
        <dbReference type="SAM" id="Phobius"/>
    </source>
</evidence>